<dbReference type="Proteomes" id="UP001270053">
    <property type="component" value="Unassembled WGS sequence"/>
</dbReference>
<evidence type="ECO:0000313" key="4">
    <source>
        <dbReference type="Proteomes" id="UP001278738"/>
    </source>
</evidence>
<reference evidence="2 4" key="1">
    <citation type="submission" date="2023-11" db="EMBL/GenBank/DDBJ databases">
        <title>Unpublished Manusciprt.</title>
        <authorList>
            <person name="Saticioglu I.B."/>
            <person name="Ay H."/>
            <person name="Ajmi N."/>
            <person name="Altun S."/>
            <person name="Duman M."/>
        </authorList>
    </citation>
    <scope>NUCLEOTIDE SEQUENCE</scope>
    <source>
        <strain evidence="1 4">Fl-33</strain>
        <strain evidence="2">Fl-77</strain>
    </source>
</reference>
<evidence type="ECO:0000313" key="3">
    <source>
        <dbReference type="Proteomes" id="UP001270053"/>
    </source>
</evidence>
<proteinExistence type="predicted"/>
<evidence type="ECO:0000313" key="1">
    <source>
        <dbReference type="EMBL" id="MDX6181931.1"/>
    </source>
</evidence>
<comment type="caution">
    <text evidence="2">The sequence shown here is derived from an EMBL/GenBank/DDBJ whole genome shotgun (WGS) entry which is preliminary data.</text>
</comment>
<evidence type="ECO:0000313" key="2">
    <source>
        <dbReference type="EMBL" id="MDX6187702.1"/>
    </source>
</evidence>
<name>A0AAJ2SGV6_9FLAO</name>
<sequence length="71" mass="8244">MDIKDRNNVNMSLIVQGLRIKALESCLTDDQRKVFETSLLESKASIRKQLEEYPSLKPQQRAELLKQLDIL</sequence>
<accession>A0AAJ2SGV6</accession>
<gene>
    <name evidence="1" type="ORF">SGQ18_07160</name>
    <name evidence="2" type="ORF">SGQ44_18275</name>
</gene>
<keyword evidence="4" id="KW-1185">Reference proteome</keyword>
<organism evidence="2 3">
    <name type="scientific">Flavobacterium flavipigmentatum</name>
    <dbReference type="NCBI Taxonomy" id="2893884"/>
    <lineage>
        <taxon>Bacteria</taxon>
        <taxon>Pseudomonadati</taxon>
        <taxon>Bacteroidota</taxon>
        <taxon>Flavobacteriia</taxon>
        <taxon>Flavobacteriales</taxon>
        <taxon>Flavobacteriaceae</taxon>
        <taxon>Flavobacterium</taxon>
    </lineage>
</organism>
<dbReference type="EMBL" id="JAWXVG010000002">
    <property type="protein sequence ID" value="MDX6181931.1"/>
    <property type="molecule type" value="Genomic_DNA"/>
</dbReference>
<dbReference type="Proteomes" id="UP001278738">
    <property type="component" value="Unassembled WGS sequence"/>
</dbReference>
<dbReference type="EMBL" id="JAWXVH010000021">
    <property type="protein sequence ID" value="MDX6187702.1"/>
    <property type="molecule type" value="Genomic_DNA"/>
</dbReference>
<dbReference type="AlphaFoldDB" id="A0AAJ2SGV6"/>
<protein>
    <submittedName>
        <fullName evidence="2">Uncharacterized protein</fullName>
    </submittedName>
</protein>
<dbReference type="RefSeq" id="WP_229973395.1">
    <property type="nucleotide sequence ID" value="NZ_CP087133.1"/>
</dbReference>